<organism evidence="2">
    <name type="scientific">gut metagenome</name>
    <dbReference type="NCBI Taxonomy" id="749906"/>
    <lineage>
        <taxon>unclassified sequences</taxon>
        <taxon>metagenomes</taxon>
        <taxon>organismal metagenomes</taxon>
    </lineage>
</organism>
<dbReference type="AlphaFoldDB" id="J9FPT1"/>
<keyword evidence="1" id="KW-0472">Membrane</keyword>
<sequence>MMIRNLFNELVRKPVGRRSFISYGKGPEGEEVMIDIREARRIHVATFLVLMGTLPVVMGLFSVIYGVDSLQVNSANCLSNGWYIVCFGVLCGSCLNRFLQTTVYGLVHPRFYSPLSARFFQSFFRKYPTLRFLEEGNGRIVHVRTANLLAHGIGGYIPLLLGFVTGDISLCYLSLLSVMCFLDEIRLIWRLRHCSGQALCSGQADDNH</sequence>
<name>J9FPT1_9ZZZZ</name>
<feature type="transmembrane region" description="Helical" evidence="1">
    <location>
        <begin position="42"/>
        <end position="65"/>
    </location>
</feature>
<protein>
    <submittedName>
        <fullName evidence="2">Uncharacterized protein</fullName>
    </submittedName>
</protein>
<feature type="transmembrane region" description="Helical" evidence="1">
    <location>
        <begin position="156"/>
        <end position="182"/>
    </location>
</feature>
<keyword evidence="1" id="KW-0812">Transmembrane</keyword>
<reference evidence="2" key="1">
    <citation type="journal article" date="2012" name="PLoS ONE">
        <title>Gene sets for utilization of primary and secondary nutrition supplies in the distal gut of endangered iberian lynx.</title>
        <authorList>
            <person name="Alcaide M."/>
            <person name="Messina E."/>
            <person name="Richter M."/>
            <person name="Bargiela R."/>
            <person name="Peplies J."/>
            <person name="Huws S.A."/>
            <person name="Newbold C.J."/>
            <person name="Golyshin P.N."/>
            <person name="Simon M.A."/>
            <person name="Lopez G."/>
            <person name="Yakimov M.M."/>
            <person name="Ferrer M."/>
        </authorList>
    </citation>
    <scope>NUCLEOTIDE SEQUENCE</scope>
</reference>
<dbReference type="EMBL" id="AMCI01009501">
    <property type="protein sequence ID" value="EJW89399.1"/>
    <property type="molecule type" value="Genomic_DNA"/>
</dbReference>
<gene>
    <name evidence="2" type="ORF">EVA_22496</name>
</gene>
<accession>J9FPT1</accession>
<evidence type="ECO:0000256" key="1">
    <source>
        <dbReference type="SAM" id="Phobius"/>
    </source>
</evidence>
<keyword evidence="1" id="KW-1133">Transmembrane helix</keyword>
<comment type="caution">
    <text evidence="2">The sequence shown here is derived from an EMBL/GenBank/DDBJ whole genome shotgun (WGS) entry which is preliminary data.</text>
</comment>
<proteinExistence type="predicted"/>
<evidence type="ECO:0000313" key="2">
    <source>
        <dbReference type="EMBL" id="EJW89399.1"/>
    </source>
</evidence>